<dbReference type="CDD" id="cd03885">
    <property type="entry name" value="M20_CPDG2"/>
    <property type="match status" value="1"/>
</dbReference>
<dbReference type="Gene3D" id="3.30.70.360">
    <property type="match status" value="1"/>
</dbReference>
<gene>
    <name evidence="5" type="ORF">GCM10011492_19090</name>
</gene>
<evidence type="ECO:0000313" key="5">
    <source>
        <dbReference type="EMBL" id="GGB28978.1"/>
    </source>
</evidence>
<dbReference type="PANTHER" id="PTHR43808:SF9">
    <property type="entry name" value="BLL0789 PROTEIN"/>
    <property type="match status" value="1"/>
</dbReference>
<dbReference type="InterPro" id="IPR002933">
    <property type="entry name" value="Peptidase_M20"/>
</dbReference>
<feature type="domain" description="Peptidase M20 dimerisation" evidence="4">
    <location>
        <begin position="173"/>
        <end position="268"/>
    </location>
</feature>
<feature type="active site" evidence="3">
    <location>
        <position position="82"/>
    </location>
</feature>
<dbReference type="GO" id="GO:0004180">
    <property type="term" value="F:carboxypeptidase activity"/>
    <property type="evidence" value="ECO:0007669"/>
    <property type="project" value="UniProtKB-KW"/>
</dbReference>
<proteinExistence type="predicted"/>
<dbReference type="SUPFAM" id="SSF53187">
    <property type="entry name" value="Zn-dependent exopeptidases"/>
    <property type="match status" value="1"/>
</dbReference>
<keyword evidence="2" id="KW-0378">Hydrolase</keyword>
<feature type="active site" description="Proton acceptor" evidence="3">
    <location>
        <position position="138"/>
    </location>
</feature>
<dbReference type="PIRSF" id="PIRSF037238">
    <property type="entry name" value="Carboxypeptidase_G2"/>
    <property type="match status" value="1"/>
</dbReference>
<dbReference type="GO" id="GO:0046872">
    <property type="term" value="F:metal ion binding"/>
    <property type="evidence" value="ECO:0007669"/>
    <property type="project" value="UniProtKB-KW"/>
</dbReference>
<dbReference type="InterPro" id="IPR036264">
    <property type="entry name" value="Bact_exopeptidase_dim_dom"/>
</dbReference>
<dbReference type="Gene3D" id="3.40.630.10">
    <property type="entry name" value="Zn peptidases"/>
    <property type="match status" value="1"/>
</dbReference>
<dbReference type="EMBL" id="BMHI01000003">
    <property type="protein sequence ID" value="GGB28978.1"/>
    <property type="molecule type" value="Genomic_DNA"/>
</dbReference>
<evidence type="ECO:0000313" key="6">
    <source>
        <dbReference type="Proteomes" id="UP000636793"/>
    </source>
</evidence>
<dbReference type="Pfam" id="PF07687">
    <property type="entry name" value="M20_dimer"/>
    <property type="match status" value="1"/>
</dbReference>
<dbReference type="Proteomes" id="UP000636793">
    <property type="component" value="Unassembled WGS sequence"/>
</dbReference>
<dbReference type="InterPro" id="IPR011650">
    <property type="entry name" value="Peptidase_M20_dimer"/>
</dbReference>
<dbReference type="SUPFAM" id="SSF55031">
    <property type="entry name" value="Bacterial exopeptidase dimerisation domain"/>
    <property type="match status" value="1"/>
</dbReference>
<reference evidence="5" key="1">
    <citation type="journal article" date="2014" name="Int. J. Syst. Evol. Microbiol.">
        <title>Complete genome sequence of Corynebacterium casei LMG S-19264T (=DSM 44701T), isolated from a smear-ripened cheese.</title>
        <authorList>
            <consortium name="US DOE Joint Genome Institute (JGI-PGF)"/>
            <person name="Walter F."/>
            <person name="Albersmeier A."/>
            <person name="Kalinowski J."/>
            <person name="Ruckert C."/>
        </authorList>
    </citation>
    <scope>NUCLEOTIDE SEQUENCE</scope>
    <source>
        <strain evidence="5">CGMCC 1.15085</strain>
    </source>
</reference>
<sequence length="380" mass="39675">MALLERFRDALPQVVDDIRTLVICESPSDDLAAVAASAELTAGLGARYLGREPERIVLDGRTHLRWRLGSGPRRVLILCHHDTVWPIGSLRSHPWEATDTVLRGPGCFDMKTGTVMAFHAIAALSDTDGITVLVTGDEEIGAPSSRQLIEDEARGCEATLVLESAGAAGAFKTERKGVSMYRVAATGLAAHAGLEPEKGVNASLELAHQLPSVAALSAVELGTTVTPTVLEAGTTTNTVPARGQFAVDVRVRTIAEQDRVDAAIRSLLPYLPGAQLTITGGPNRPPLERASSAQLFDRACRLAAAHRLPEPRQVSVGGGSDGNFTAGIGIPTLDGMGASGGGAHADDEHVLVAELPERTALLAALLQDLLTGSGTPAGRP</sequence>
<accession>A0A916T4R1</accession>
<name>A0A916T4R1_9MICO</name>
<dbReference type="AlphaFoldDB" id="A0A916T4R1"/>
<keyword evidence="1" id="KW-0479">Metal-binding</keyword>
<evidence type="ECO:0000256" key="1">
    <source>
        <dbReference type="ARBA" id="ARBA00022723"/>
    </source>
</evidence>
<evidence type="ECO:0000259" key="4">
    <source>
        <dbReference type="Pfam" id="PF07687"/>
    </source>
</evidence>
<dbReference type="Pfam" id="PF01546">
    <property type="entry name" value="Peptidase_M20"/>
    <property type="match status" value="1"/>
</dbReference>
<dbReference type="InterPro" id="IPR050072">
    <property type="entry name" value="Peptidase_M20A"/>
</dbReference>
<dbReference type="InterPro" id="IPR017150">
    <property type="entry name" value="Pept_M20_glutamate_carboxypep"/>
</dbReference>
<keyword evidence="5" id="KW-0121">Carboxypeptidase</keyword>
<evidence type="ECO:0000256" key="2">
    <source>
        <dbReference type="ARBA" id="ARBA00022801"/>
    </source>
</evidence>
<protein>
    <submittedName>
        <fullName evidence="5">Glutamate carboxypeptidase</fullName>
    </submittedName>
</protein>
<comment type="caution">
    <text evidence="5">The sequence shown here is derived from an EMBL/GenBank/DDBJ whole genome shotgun (WGS) entry which is preliminary data.</text>
</comment>
<organism evidence="5 6">
    <name type="scientific">Flexivirga endophytica</name>
    <dbReference type="NCBI Taxonomy" id="1849103"/>
    <lineage>
        <taxon>Bacteria</taxon>
        <taxon>Bacillati</taxon>
        <taxon>Actinomycetota</taxon>
        <taxon>Actinomycetes</taxon>
        <taxon>Micrococcales</taxon>
        <taxon>Dermacoccaceae</taxon>
        <taxon>Flexivirga</taxon>
    </lineage>
</organism>
<dbReference type="PANTHER" id="PTHR43808">
    <property type="entry name" value="ACETYLORNITHINE DEACETYLASE"/>
    <property type="match status" value="1"/>
</dbReference>
<evidence type="ECO:0000256" key="3">
    <source>
        <dbReference type="PIRSR" id="PIRSR037238-1"/>
    </source>
</evidence>
<keyword evidence="5" id="KW-0645">Protease</keyword>
<reference evidence="5" key="2">
    <citation type="submission" date="2020-09" db="EMBL/GenBank/DDBJ databases">
        <authorList>
            <person name="Sun Q."/>
            <person name="Zhou Y."/>
        </authorList>
    </citation>
    <scope>NUCLEOTIDE SEQUENCE</scope>
    <source>
        <strain evidence="5">CGMCC 1.15085</strain>
    </source>
</reference>
<dbReference type="RefSeq" id="WP_229749617.1">
    <property type="nucleotide sequence ID" value="NZ_BMHI01000003.1"/>
</dbReference>
<keyword evidence="6" id="KW-1185">Reference proteome</keyword>